<evidence type="ECO:0000256" key="4">
    <source>
        <dbReference type="ARBA" id="ARBA00022692"/>
    </source>
</evidence>
<protein>
    <recommendedName>
        <fullName evidence="11">Sideroflexin 2</fullName>
    </recommendedName>
</protein>
<dbReference type="GO" id="GO:0005743">
    <property type="term" value="C:mitochondrial inner membrane"/>
    <property type="evidence" value="ECO:0007669"/>
    <property type="project" value="TreeGrafter"/>
</dbReference>
<name>A0AA89BTW3_PINIB</name>
<evidence type="ECO:0000256" key="2">
    <source>
        <dbReference type="ARBA" id="ARBA00005974"/>
    </source>
</evidence>
<evidence type="ECO:0000256" key="3">
    <source>
        <dbReference type="ARBA" id="ARBA00022448"/>
    </source>
</evidence>
<dbReference type="GO" id="GO:0015075">
    <property type="term" value="F:monoatomic ion transmembrane transporter activity"/>
    <property type="evidence" value="ECO:0007669"/>
    <property type="project" value="InterPro"/>
</dbReference>
<dbReference type="EMBL" id="VSWD01000011">
    <property type="protein sequence ID" value="KAK3087195.1"/>
    <property type="molecule type" value="Genomic_DNA"/>
</dbReference>
<dbReference type="InterPro" id="IPR004686">
    <property type="entry name" value="Mtc"/>
</dbReference>
<accession>A0AA89BTW3</accession>
<dbReference type="AlphaFoldDB" id="A0AA89BTW3"/>
<dbReference type="PANTHER" id="PTHR11153">
    <property type="entry name" value="SIDEROFLEXIN"/>
    <property type="match status" value="1"/>
</dbReference>
<keyword evidence="3" id="KW-0813">Transport</keyword>
<sequence length="144" mass="16356">FTPIMERIDIDKPVWNLGTFTGRLRYYAWITNPLLNFNSKESLTQAKELVEKYREGKEPPGTTQKQIYNAKQLCLSAFHPDTGDLQNVIGRMSFQVPGGMILIGAMVTFYKSNAAVVFWQWANQSFNALVNYTNRNAASDVTPK</sequence>
<comment type="subcellular location">
    <subcellularLocation>
        <location evidence="1">Mitochondrion membrane</location>
        <topology evidence="1">Multi-pass membrane protein</topology>
    </subcellularLocation>
</comment>
<gene>
    <name evidence="9" type="ORF">FSP39_002976</name>
</gene>
<dbReference type="Pfam" id="PF03820">
    <property type="entry name" value="SFXNs"/>
    <property type="match status" value="1"/>
</dbReference>
<keyword evidence="10" id="KW-1185">Reference proteome</keyword>
<proteinExistence type="inferred from homology"/>
<evidence type="ECO:0000313" key="10">
    <source>
        <dbReference type="Proteomes" id="UP001186944"/>
    </source>
</evidence>
<dbReference type="Proteomes" id="UP001186944">
    <property type="component" value="Unassembled WGS sequence"/>
</dbReference>
<evidence type="ECO:0000256" key="8">
    <source>
        <dbReference type="ARBA" id="ARBA00023136"/>
    </source>
</evidence>
<dbReference type="GO" id="GO:0140300">
    <property type="term" value="P:serine import into mitochondrion"/>
    <property type="evidence" value="ECO:0007669"/>
    <property type="project" value="TreeGrafter"/>
</dbReference>
<comment type="caution">
    <text evidence="9">The sequence shown here is derived from an EMBL/GenBank/DDBJ whole genome shotgun (WGS) entry which is preliminary data.</text>
</comment>
<keyword evidence="5" id="KW-0029">Amino-acid transport</keyword>
<evidence type="ECO:0000256" key="7">
    <source>
        <dbReference type="ARBA" id="ARBA00023128"/>
    </source>
</evidence>
<keyword evidence="8" id="KW-0472">Membrane</keyword>
<evidence type="ECO:0000256" key="6">
    <source>
        <dbReference type="ARBA" id="ARBA00022989"/>
    </source>
</evidence>
<evidence type="ECO:0008006" key="11">
    <source>
        <dbReference type="Google" id="ProtNLM"/>
    </source>
</evidence>
<keyword evidence="6" id="KW-1133">Transmembrane helix</keyword>
<evidence type="ECO:0000256" key="5">
    <source>
        <dbReference type="ARBA" id="ARBA00022970"/>
    </source>
</evidence>
<evidence type="ECO:0000313" key="9">
    <source>
        <dbReference type="EMBL" id="KAK3087195.1"/>
    </source>
</evidence>
<reference evidence="9" key="1">
    <citation type="submission" date="2019-08" db="EMBL/GenBank/DDBJ databases">
        <title>The improved chromosome-level genome for the pearl oyster Pinctada fucata martensii using PacBio sequencing and Hi-C.</title>
        <authorList>
            <person name="Zheng Z."/>
        </authorList>
    </citation>
    <scope>NUCLEOTIDE SEQUENCE</scope>
    <source>
        <strain evidence="9">ZZ-2019</strain>
        <tissue evidence="9">Adductor muscle</tissue>
    </source>
</reference>
<keyword evidence="7" id="KW-0496">Mitochondrion</keyword>
<dbReference type="PANTHER" id="PTHR11153:SF14">
    <property type="entry name" value="SIDEROFLEXIN-2"/>
    <property type="match status" value="1"/>
</dbReference>
<feature type="non-terminal residue" evidence="9">
    <location>
        <position position="1"/>
    </location>
</feature>
<keyword evidence="4" id="KW-0812">Transmembrane</keyword>
<comment type="similarity">
    <text evidence="2">Belongs to the sideroflexin family.</text>
</comment>
<evidence type="ECO:0000256" key="1">
    <source>
        <dbReference type="ARBA" id="ARBA00004225"/>
    </source>
</evidence>
<organism evidence="9 10">
    <name type="scientific">Pinctada imbricata</name>
    <name type="common">Atlantic pearl-oyster</name>
    <name type="synonym">Pinctada martensii</name>
    <dbReference type="NCBI Taxonomy" id="66713"/>
    <lineage>
        <taxon>Eukaryota</taxon>
        <taxon>Metazoa</taxon>
        <taxon>Spiralia</taxon>
        <taxon>Lophotrochozoa</taxon>
        <taxon>Mollusca</taxon>
        <taxon>Bivalvia</taxon>
        <taxon>Autobranchia</taxon>
        <taxon>Pteriomorphia</taxon>
        <taxon>Pterioida</taxon>
        <taxon>Pterioidea</taxon>
        <taxon>Pteriidae</taxon>
        <taxon>Pinctada</taxon>
    </lineage>
</organism>